<name>A0ABS6LPW9_9GAMM</name>
<feature type="transmembrane region" description="Helical" evidence="1">
    <location>
        <begin position="71"/>
        <end position="94"/>
    </location>
</feature>
<keyword evidence="1" id="KW-0472">Membrane</keyword>
<evidence type="ECO:0000313" key="2">
    <source>
        <dbReference type="EMBL" id="MBU9853907.1"/>
    </source>
</evidence>
<keyword evidence="3" id="KW-1185">Reference proteome</keyword>
<accession>A0ABS6LPW9</accession>
<comment type="caution">
    <text evidence="2">The sequence shown here is derived from an EMBL/GenBank/DDBJ whole genome shotgun (WGS) entry which is preliminary data.</text>
</comment>
<reference evidence="2 3" key="1">
    <citation type="submission" date="2021-03" db="EMBL/GenBank/DDBJ databases">
        <title>Five novel Rahnella species.</title>
        <authorList>
            <person name="Brady C."/>
            <person name="Asselin J."/>
            <person name="Beer S."/>
            <person name="Bruberg M.B."/>
            <person name="Crampton B."/>
            <person name="Venter S."/>
            <person name="Arnold D."/>
            <person name="Denman S."/>
        </authorList>
    </citation>
    <scope>NUCLEOTIDE SEQUENCE [LARGE SCALE GENOMIC DNA]</scope>
    <source>
        <strain evidence="2 3">H11b</strain>
    </source>
</reference>
<evidence type="ECO:0000256" key="1">
    <source>
        <dbReference type="SAM" id="Phobius"/>
    </source>
</evidence>
<proteinExistence type="predicted"/>
<protein>
    <submittedName>
        <fullName evidence="2">Uncharacterized protein</fullName>
    </submittedName>
</protein>
<dbReference type="RefSeq" id="WP_217171635.1">
    <property type="nucleotide sequence ID" value="NZ_JAFMOW010000044.1"/>
</dbReference>
<gene>
    <name evidence="2" type="ORF">J1778_01225</name>
</gene>
<feature type="transmembrane region" description="Helical" evidence="1">
    <location>
        <begin position="29"/>
        <end position="51"/>
    </location>
</feature>
<keyword evidence="1" id="KW-1133">Transmembrane helix</keyword>
<evidence type="ECO:0000313" key="3">
    <source>
        <dbReference type="Proteomes" id="UP000734343"/>
    </source>
</evidence>
<feature type="transmembrane region" description="Helical" evidence="1">
    <location>
        <begin position="170"/>
        <end position="189"/>
    </location>
</feature>
<feature type="transmembrane region" description="Helical" evidence="1">
    <location>
        <begin position="134"/>
        <end position="158"/>
    </location>
</feature>
<sequence>MDDKCFEILHEHYNRTVDLLKAELRKRDILFSFLLLSLGLLTIQLSSGELVDSIILNWGKIDKTGLPDRNLLSTFLWIISFYIYIKYAQACGFIELKYKYIDKIEGKLNSKYPFSEIFTFEGAFYKKTNNLSRAIVGILFKIGIPIIVILSLITRIYLEATLNITHGFYFFINAVLAFSYVSYVIIASFNNK</sequence>
<dbReference type="EMBL" id="JAFMOW010000044">
    <property type="protein sequence ID" value="MBU9853907.1"/>
    <property type="molecule type" value="Genomic_DNA"/>
</dbReference>
<organism evidence="2 3">
    <name type="scientific">Rahnella bonaserana</name>
    <dbReference type="NCBI Taxonomy" id="2816248"/>
    <lineage>
        <taxon>Bacteria</taxon>
        <taxon>Pseudomonadati</taxon>
        <taxon>Pseudomonadota</taxon>
        <taxon>Gammaproteobacteria</taxon>
        <taxon>Enterobacterales</taxon>
        <taxon>Yersiniaceae</taxon>
        <taxon>Rahnella</taxon>
    </lineage>
</organism>
<dbReference type="Proteomes" id="UP000734343">
    <property type="component" value="Unassembled WGS sequence"/>
</dbReference>
<keyword evidence="1" id="KW-0812">Transmembrane</keyword>